<dbReference type="InterPro" id="IPR035892">
    <property type="entry name" value="C2_domain_sf"/>
</dbReference>
<accession>A0A8B7XZ38</accession>
<evidence type="ECO:0000256" key="9">
    <source>
        <dbReference type="ARBA" id="ARBA00022741"/>
    </source>
</evidence>
<dbReference type="GO" id="GO:0016477">
    <property type="term" value="P:cell migration"/>
    <property type="evidence" value="ECO:0007669"/>
    <property type="project" value="TreeGrafter"/>
</dbReference>
<evidence type="ECO:0000256" key="14">
    <source>
        <dbReference type="ARBA" id="ARBA00023985"/>
    </source>
</evidence>
<dbReference type="GO" id="GO:0005886">
    <property type="term" value="C:plasma membrane"/>
    <property type="evidence" value="ECO:0007669"/>
    <property type="project" value="TreeGrafter"/>
</dbReference>
<dbReference type="Gene3D" id="3.30.1010.10">
    <property type="entry name" value="Phosphatidylinositol 3-kinase Catalytic Subunit, Chain A, domain 4"/>
    <property type="match status" value="1"/>
</dbReference>
<feature type="domain" description="PIK helical" evidence="26">
    <location>
        <begin position="501"/>
        <end position="678"/>
    </location>
</feature>
<keyword evidence="12" id="KW-0581">Phagocytosis</keyword>
<keyword evidence="8" id="KW-0808">Transferase</keyword>
<evidence type="ECO:0000259" key="25">
    <source>
        <dbReference type="PROSITE" id="PS51544"/>
    </source>
</evidence>
<name>A0A8B7XZ38_ACAPL</name>
<dbReference type="PANTHER" id="PTHR10048:SF111">
    <property type="entry name" value="PHOSPHATIDYLINOSITOL 3-KINASE AGE-1"/>
    <property type="match status" value="1"/>
</dbReference>
<evidence type="ECO:0000256" key="22">
    <source>
        <dbReference type="ARBA" id="ARBA00083121"/>
    </source>
</evidence>
<dbReference type="SMART" id="SM00143">
    <property type="entry name" value="PI3K_p85B"/>
    <property type="match status" value="1"/>
</dbReference>
<dbReference type="Pfam" id="PF00454">
    <property type="entry name" value="PI3_PI4_kinase"/>
    <property type="match status" value="1"/>
</dbReference>
<dbReference type="SMART" id="SM00146">
    <property type="entry name" value="PI3Kc"/>
    <property type="match status" value="1"/>
</dbReference>
<dbReference type="EC" id="2.7.1.137" evidence="4"/>
<dbReference type="SMART" id="SM00145">
    <property type="entry name" value="PI3Ka"/>
    <property type="match status" value="1"/>
</dbReference>
<dbReference type="PROSITE" id="PS51546">
    <property type="entry name" value="PI3K_RBD"/>
    <property type="match status" value="1"/>
</dbReference>
<dbReference type="InterPro" id="IPR029071">
    <property type="entry name" value="Ubiquitin-like_domsf"/>
</dbReference>
<evidence type="ECO:0000256" key="23">
    <source>
        <dbReference type="PROSITE-ProRule" id="PRU00880"/>
    </source>
</evidence>
<comment type="pathway">
    <text evidence="1">Phospholipid metabolism; phosphatidylinositol phosphate biosynthesis.</text>
</comment>
<keyword evidence="29" id="KW-1185">Reference proteome</keyword>
<evidence type="ECO:0000256" key="11">
    <source>
        <dbReference type="ARBA" id="ARBA00022840"/>
    </source>
</evidence>
<dbReference type="EC" id="2.7.1.153" evidence="3"/>
<comment type="catalytic activity">
    <reaction evidence="14">
        <text>a 1,2-diacyl-sn-glycero-3-phospho-(1D-myo-inositol) + ATP = a 1,2-diacyl-sn-glycero-3-phospho-(1D-myo-inositol-3-phosphate) + ADP + H(+)</text>
        <dbReference type="Rhea" id="RHEA:12709"/>
        <dbReference type="ChEBI" id="CHEBI:15378"/>
        <dbReference type="ChEBI" id="CHEBI:30616"/>
        <dbReference type="ChEBI" id="CHEBI:57880"/>
        <dbReference type="ChEBI" id="CHEBI:58088"/>
        <dbReference type="ChEBI" id="CHEBI:456216"/>
        <dbReference type="EC" id="2.7.1.137"/>
    </reaction>
    <physiologicalReaction direction="left-to-right" evidence="14">
        <dbReference type="Rhea" id="RHEA:12710"/>
    </physiologicalReaction>
</comment>
<dbReference type="GO" id="GO:0006909">
    <property type="term" value="P:phagocytosis"/>
    <property type="evidence" value="ECO:0007669"/>
    <property type="project" value="UniProtKB-KW"/>
</dbReference>
<evidence type="ECO:0000256" key="2">
    <source>
        <dbReference type="ARBA" id="ARBA00005189"/>
    </source>
</evidence>
<dbReference type="Pfam" id="PF00792">
    <property type="entry name" value="PI3K_C2"/>
    <property type="match status" value="1"/>
</dbReference>
<dbReference type="InterPro" id="IPR002420">
    <property type="entry name" value="PI3K-type_C2_dom"/>
</dbReference>
<evidence type="ECO:0000256" key="13">
    <source>
        <dbReference type="ARBA" id="ARBA00023981"/>
    </source>
</evidence>
<dbReference type="FunFam" id="1.25.40.70:FF:000001">
    <property type="entry name" value="Phosphatidylinositol 4,5-bisphosphate 3-kinase catalytic subunit"/>
    <property type="match status" value="1"/>
</dbReference>
<comment type="similarity">
    <text evidence="23">Belongs to the PI3/PI4-kinase family.</text>
</comment>
<dbReference type="GO" id="GO:0005737">
    <property type="term" value="C:cytoplasm"/>
    <property type="evidence" value="ECO:0007669"/>
    <property type="project" value="UniProtKB-ARBA"/>
</dbReference>
<dbReference type="KEGG" id="aplc:110976503"/>
<evidence type="ECO:0000256" key="18">
    <source>
        <dbReference type="ARBA" id="ARBA00065166"/>
    </source>
</evidence>
<dbReference type="Gene3D" id="2.60.40.150">
    <property type="entry name" value="C2 domain"/>
    <property type="match status" value="1"/>
</dbReference>
<evidence type="ECO:0000256" key="6">
    <source>
        <dbReference type="ARBA" id="ARBA00022527"/>
    </source>
</evidence>
<evidence type="ECO:0000259" key="24">
    <source>
        <dbReference type="PROSITE" id="PS50290"/>
    </source>
</evidence>
<dbReference type="InterPro" id="IPR036940">
    <property type="entry name" value="PI3/4_kinase_cat_sf"/>
</dbReference>
<dbReference type="PROSITE" id="PS50290">
    <property type="entry name" value="PI3_4_KINASE_3"/>
    <property type="match status" value="1"/>
</dbReference>
<dbReference type="SUPFAM" id="SSF48371">
    <property type="entry name" value="ARM repeat"/>
    <property type="match status" value="1"/>
</dbReference>
<dbReference type="Pfam" id="PF00794">
    <property type="entry name" value="PI3K_rbd"/>
    <property type="match status" value="1"/>
</dbReference>
<dbReference type="EC" id="2.7.11.1" evidence="5"/>
<dbReference type="InterPro" id="IPR001263">
    <property type="entry name" value="PI3K_accessory_dom"/>
</dbReference>
<evidence type="ECO:0000256" key="1">
    <source>
        <dbReference type="ARBA" id="ARBA00004805"/>
    </source>
</evidence>
<dbReference type="InterPro" id="IPR003113">
    <property type="entry name" value="PI3K_ABD"/>
</dbReference>
<dbReference type="SUPFAM" id="SSF56112">
    <property type="entry name" value="Protein kinase-like (PK-like)"/>
    <property type="match status" value="1"/>
</dbReference>
<dbReference type="GO" id="GO:0016303">
    <property type="term" value="F:1-phosphatidylinositol-3-kinase activity"/>
    <property type="evidence" value="ECO:0007669"/>
    <property type="project" value="UniProtKB-EC"/>
</dbReference>
<dbReference type="OMA" id="RWSEWLN"/>
<dbReference type="CTD" id="5290"/>
<dbReference type="InterPro" id="IPR018936">
    <property type="entry name" value="PI3/4_kinase_CS"/>
</dbReference>
<evidence type="ECO:0000256" key="12">
    <source>
        <dbReference type="ARBA" id="ARBA00022907"/>
    </source>
</evidence>
<dbReference type="InterPro" id="IPR016024">
    <property type="entry name" value="ARM-type_fold"/>
</dbReference>
<comment type="subunit">
    <text evidence="18">Heterodimer of a catalytic subunit PIK3CA and a p85 regulatory subunit (PIK3R1, PIK3R2 or PIK3R3). Interacts with IRS1 in nuclear extracts. Interacts with RUFY3. Interacts with RASD2. Interacts with APPL1. Interacts with HRAS and KRAS. Interaction with HRAS/KRAS is required for PI3K pathway signaling and cell proliferation stimulated by EGF and FGF2. Interacts with FAM83B; activates the PI3K/AKT signaling cascade.</text>
</comment>
<evidence type="ECO:0000259" key="28">
    <source>
        <dbReference type="PROSITE" id="PS51547"/>
    </source>
</evidence>
<organism evidence="29 30">
    <name type="scientific">Acanthaster planci</name>
    <name type="common">Crown-of-thorns starfish</name>
    <dbReference type="NCBI Taxonomy" id="133434"/>
    <lineage>
        <taxon>Eukaryota</taxon>
        <taxon>Metazoa</taxon>
        <taxon>Echinodermata</taxon>
        <taxon>Eleutherozoa</taxon>
        <taxon>Asterozoa</taxon>
        <taxon>Asteroidea</taxon>
        <taxon>Valvatacea</taxon>
        <taxon>Valvatida</taxon>
        <taxon>Acanthasteridae</taxon>
        <taxon>Acanthaster</taxon>
    </lineage>
</organism>
<comment type="catalytic activity">
    <reaction evidence="15">
        <text>L-seryl-[protein] + ATP = O-phospho-L-seryl-[protein] + ADP + H(+)</text>
        <dbReference type="Rhea" id="RHEA:17989"/>
        <dbReference type="Rhea" id="RHEA-COMP:9863"/>
        <dbReference type="Rhea" id="RHEA-COMP:11604"/>
        <dbReference type="ChEBI" id="CHEBI:15378"/>
        <dbReference type="ChEBI" id="CHEBI:29999"/>
        <dbReference type="ChEBI" id="CHEBI:30616"/>
        <dbReference type="ChEBI" id="CHEBI:83421"/>
        <dbReference type="ChEBI" id="CHEBI:456216"/>
        <dbReference type="EC" id="2.7.11.1"/>
    </reaction>
    <physiologicalReaction direction="left-to-right" evidence="15">
        <dbReference type="Rhea" id="RHEA:17990"/>
    </physiologicalReaction>
</comment>
<dbReference type="GO" id="GO:0005943">
    <property type="term" value="C:phosphatidylinositol 3-kinase complex, class IA"/>
    <property type="evidence" value="ECO:0007669"/>
    <property type="project" value="TreeGrafter"/>
</dbReference>
<evidence type="ECO:0000256" key="10">
    <source>
        <dbReference type="ARBA" id="ARBA00022777"/>
    </source>
</evidence>
<keyword evidence="11" id="KW-0067">ATP-binding</keyword>
<keyword evidence="7" id="KW-0037">Angiogenesis</keyword>
<dbReference type="GO" id="GO:0004674">
    <property type="term" value="F:protein serine/threonine kinase activity"/>
    <property type="evidence" value="ECO:0007669"/>
    <property type="project" value="UniProtKB-KW"/>
</dbReference>
<proteinExistence type="inferred from homology"/>
<evidence type="ECO:0000256" key="15">
    <source>
        <dbReference type="ARBA" id="ARBA00048977"/>
    </source>
</evidence>
<dbReference type="PROSITE" id="PS00915">
    <property type="entry name" value="PI3_4_KINASE_1"/>
    <property type="match status" value="1"/>
</dbReference>
<dbReference type="GeneID" id="110976503"/>
<dbReference type="PROSITE" id="PS51547">
    <property type="entry name" value="C2_PI3K"/>
    <property type="match status" value="1"/>
</dbReference>
<evidence type="ECO:0000256" key="7">
    <source>
        <dbReference type="ARBA" id="ARBA00022657"/>
    </source>
</evidence>
<dbReference type="InterPro" id="IPR000341">
    <property type="entry name" value="PI3K_Ras-bd_dom"/>
</dbReference>
<evidence type="ECO:0000256" key="21">
    <source>
        <dbReference type="ARBA" id="ARBA00078524"/>
    </source>
</evidence>
<evidence type="ECO:0000256" key="5">
    <source>
        <dbReference type="ARBA" id="ARBA00012513"/>
    </source>
</evidence>
<dbReference type="FunFam" id="1.10.1070.11:FF:000006">
    <property type="entry name" value="Phosphatidylinositol 4,5-bisphosphate 3-kinase catalytic subunit"/>
    <property type="match status" value="1"/>
</dbReference>
<dbReference type="OrthoDB" id="67688at2759"/>
<reference evidence="30" key="1">
    <citation type="submission" date="2025-08" db="UniProtKB">
        <authorList>
            <consortium name="RefSeq"/>
        </authorList>
    </citation>
    <scope>IDENTIFICATION</scope>
</reference>
<keyword evidence="10" id="KW-0418">Kinase</keyword>
<comment type="pathway">
    <text evidence="2">Lipid metabolism.</text>
</comment>
<dbReference type="PROSITE" id="PS51545">
    <property type="entry name" value="PIK_HELICAL"/>
    <property type="match status" value="1"/>
</dbReference>
<dbReference type="Pfam" id="PF02192">
    <property type="entry name" value="PI3K_p85B"/>
    <property type="match status" value="1"/>
</dbReference>
<comment type="catalytic activity">
    <reaction evidence="17">
        <text>1-octadecanoyl-2-(5Z,8Z,11Z,14Z)-eicosatetraenoyl-sn-glycero-3-phospho-1D-myo-inositol 4,5-bisphosphate + ATP = 1-octadecanoyl-2-(5Z,8Z,11Z,14Z-eicosatetraenoyl)-sn-glycero-3-phospho-(1D-myo-inositol 3,4,5-triphosphate) + ADP + H(+)</text>
        <dbReference type="Rhea" id="RHEA:43396"/>
        <dbReference type="ChEBI" id="CHEBI:15378"/>
        <dbReference type="ChEBI" id="CHEBI:30616"/>
        <dbReference type="ChEBI" id="CHEBI:77137"/>
        <dbReference type="ChEBI" id="CHEBI:83243"/>
        <dbReference type="ChEBI" id="CHEBI:456216"/>
    </reaction>
    <physiologicalReaction direction="left-to-right" evidence="17">
        <dbReference type="Rhea" id="RHEA:43397"/>
    </physiologicalReaction>
</comment>
<dbReference type="CDD" id="cd05165">
    <property type="entry name" value="PI3Kc_I"/>
    <property type="match status" value="1"/>
</dbReference>
<dbReference type="InterPro" id="IPR042236">
    <property type="entry name" value="PI3K_accessory_sf"/>
</dbReference>
<evidence type="ECO:0000256" key="8">
    <source>
        <dbReference type="ARBA" id="ARBA00022679"/>
    </source>
</evidence>
<feature type="domain" description="PI3K/PI4K catalytic" evidence="24">
    <location>
        <begin position="748"/>
        <end position="1033"/>
    </location>
</feature>
<dbReference type="SUPFAM" id="SSF49562">
    <property type="entry name" value="C2 domain (Calcium/lipid-binding domain, CaLB)"/>
    <property type="match status" value="1"/>
</dbReference>
<feature type="domain" description="PI3K-ABD" evidence="25">
    <location>
        <begin position="14"/>
        <end position="103"/>
    </location>
</feature>
<keyword evidence="6" id="KW-0723">Serine/threonine-protein kinase</keyword>
<evidence type="ECO:0000313" key="30">
    <source>
        <dbReference type="RefSeq" id="XP_022085517.1"/>
    </source>
</evidence>
<dbReference type="FunFam" id="2.60.40.150:FF:000041">
    <property type="entry name" value="Phosphatidylinositol 4,5-bisphosphate 3-kinase catalytic subunit"/>
    <property type="match status" value="1"/>
</dbReference>
<evidence type="ECO:0000256" key="16">
    <source>
        <dbReference type="ARBA" id="ARBA00050641"/>
    </source>
</evidence>
<dbReference type="GO" id="GO:0005524">
    <property type="term" value="F:ATP binding"/>
    <property type="evidence" value="ECO:0007669"/>
    <property type="project" value="UniProtKB-KW"/>
</dbReference>
<dbReference type="PANTHER" id="PTHR10048">
    <property type="entry name" value="PHOSPHATIDYLINOSITOL KINASE"/>
    <property type="match status" value="1"/>
</dbReference>
<dbReference type="AlphaFoldDB" id="A0A8B7XZ38"/>
<dbReference type="RefSeq" id="XP_022085517.1">
    <property type="nucleotide sequence ID" value="XM_022229825.1"/>
</dbReference>
<comment type="catalytic activity">
    <reaction evidence="16">
        <text>1,2-dioctanoyl-sn-glycero-3-phospho-(1D-myo-inositol-4,5-bisphosphate) + ATP = 1,2-dioctanoyl-sn-glycero-3-phospho-(1D-myo-inositol-3,4,5-trisphosphate) + ADP + H(+)</text>
        <dbReference type="Rhea" id="RHEA:55632"/>
        <dbReference type="ChEBI" id="CHEBI:15378"/>
        <dbReference type="ChEBI" id="CHEBI:30616"/>
        <dbReference type="ChEBI" id="CHEBI:83416"/>
        <dbReference type="ChEBI" id="CHEBI:83419"/>
        <dbReference type="ChEBI" id="CHEBI:456216"/>
    </reaction>
    <physiologicalReaction direction="left-to-right" evidence="16">
        <dbReference type="Rhea" id="RHEA:55633"/>
    </physiologicalReaction>
</comment>
<dbReference type="PROSITE" id="PS00916">
    <property type="entry name" value="PI3_4_KINASE_2"/>
    <property type="match status" value="1"/>
</dbReference>
<evidence type="ECO:0000259" key="27">
    <source>
        <dbReference type="PROSITE" id="PS51546"/>
    </source>
</evidence>
<dbReference type="PROSITE" id="PS51544">
    <property type="entry name" value="PI3K_ABD"/>
    <property type="match status" value="1"/>
</dbReference>
<dbReference type="GO" id="GO:0048015">
    <property type="term" value="P:phosphatidylinositol-mediated signaling"/>
    <property type="evidence" value="ECO:0007669"/>
    <property type="project" value="TreeGrafter"/>
</dbReference>
<dbReference type="SMART" id="SM00142">
    <property type="entry name" value="PI3K_C2"/>
    <property type="match status" value="1"/>
</dbReference>
<evidence type="ECO:0000256" key="17">
    <source>
        <dbReference type="ARBA" id="ARBA00051347"/>
    </source>
</evidence>
<sequence>MPPSSGELWGSHFMPAKINIECLLPTGIIVPLECVREATLENVKALLWREARKLPLANRLGDASSYIFVTITQDAEREEFYDEGRRLCDLRLFQPWLKVVEPAGNREEKMLNYEIGTAIGMPVTEFDSMKDPEVVDFRRNILTLCKEVVEERERQGKAEHAMYVYPPNTYISPELPKHIMQKLDRGRVTVCIWVISSSGPGKSYTCKIAHDCKPEDIIAETIRKRTESMDLTPAQQQRCVEEYKGTYVLKVCGCDEYIMDNYPISQFKYIRQCILRKKTPQLMLMSRESVLNSLPDVTFPLPSYMRRAPPTLPRDNLQAKCLWDVKDLFKVKINCAMYVNVKELDKIYVRSGIYHGSESLCPQVMTEHVPCSNPRWNEWLTYELRVHDIPRSARLCVSICSTSKRKGKKESVCIAWGNVNLFDYTNRLQAGSLRLYLWPLPQGHDELLNPFGQTGSNPNKDAPCLELECERNKYSLVFPQFQEISDHANYVQYGEECSPVFEPVQEPTLEEAKQLDEIIGRDTLHEMSEQDKELVWKYRSYCKVRPNSLPKLLNAVKWNSRDDVSLLYILLKDWDLVDNETSLGLLDCSYADLGVRTFAVESLEQNLTDEELLQYILQLVQVLKYESYLDNPLARFLMKRSLYNHRIGHFFFWHLRSEMHKPKVSQRFGLMLEAYCRALGPYLKLVVKQVEAIDKLTNLTISLSVRKDDTNKDRLKYLSDQMQQADFIDALQHFPLPLDPHFTLGRLKVEECRILSSAKRPLWLVWENHDLMSEAMFADMKIIFKKGDDLRQDMLTLQTFEIMDNIWQMNGLDLNMQPYKCLASGNATGLIEVVRNSSTIYDIQHKAGIMGTLQLKSSVLHQWIKEKNKGDQYDDAIDMFTKSCAGYCVATFILGIGDRHNDNIMVNENGQIFHIDFGHFLGHIKKKYGIKRERVPFVLTEDFLRVITKGNDINKSPEFKKFQELCCSAYLILRRSANLFISLFSMMLATGIPELQSIDDISYLRKTMAVEKEEAEALEYFMKQLNEAHGGGWTTKMDWLCHALKHGI</sequence>
<dbReference type="Gene3D" id="1.25.40.70">
    <property type="entry name" value="Phosphatidylinositol 3-kinase, accessory domain (PIK)"/>
    <property type="match status" value="1"/>
</dbReference>
<feature type="domain" description="C2 PI3K-type" evidence="28">
    <location>
        <begin position="325"/>
        <end position="479"/>
    </location>
</feature>
<comment type="catalytic activity">
    <reaction evidence="13">
        <text>a 1,2-diacyl-sn-glycero-3-phospho-(1D-myo-inositol-4,5-bisphosphate) + ATP = a 1,2-diacyl-sn-glycero-3-phospho-(1D-myo-inositol-3,4,5-trisphosphate) + ADP + H(+)</text>
        <dbReference type="Rhea" id="RHEA:21292"/>
        <dbReference type="ChEBI" id="CHEBI:15378"/>
        <dbReference type="ChEBI" id="CHEBI:30616"/>
        <dbReference type="ChEBI" id="CHEBI:57836"/>
        <dbReference type="ChEBI" id="CHEBI:58456"/>
        <dbReference type="ChEBI" id="CHEBI:456216"/>
        <dbReference type="EC" id="2.7.1.153"/>
    </reaction>
    <physiologicalReaction direction="left-to-right" evidence="13">
        <dbReference type="Rhea" id="RHEA:21293"/>
    </physiologicalReaction>
</comment>
<protein>
    <recommendedName>
        <fullName evidence="19">Phosphatidylinositol 4,5-bisphosphate 3-kinase catalytic subunit alpha isoform</fullName>
        <ecNumber evidence="4">2.7.1.137</ecNumber>
        <ecNumber evidence="3">2.7.1.153</ecNumber>
        <ecNumber evidence="5">2.7.11.1</ecNumber>
    </recommendedName>
    <alternativeName>
        <fullName evidence="22">Phosphatidylinositol 4,5-bisphosphate 3-kinase 110 kDa catalytic subunit alpha</fullName>
    </alternativeName>
    <alternativeName>
        <fullName evidence="21">Phosphoinositide-3-kinase catalytic alpha polypeptide</fullName>
    </alternativeName>
    <alternativeName>
        <fullName evidence="20">Serine/threonine protein kinase PIK3CA</fullName>
    </alternativeName>
</protein>
<dbReference type="InterPro" id="IPR015433">
    <property type="entry name" value="PI3/4_kinase"/>
</dbReference>
<dbReference type="GO" id="GO:0035005">
    <property type="term" value="F:1-phosphatidylinositol-4-phosphate 3-kinase activity"/>
    <property type="evidence" value="ECO:0007669"/>
    <property type="project" value="TreeGrafter"/>
</dbReference>
<evidence type="ECO:0000256" key="3">
    <source>
        <dbReference type="ARBA" id="ARBA00012010"/>
    </source>
</evidence>
<feature type="domain" description="PI3K-RBD" evidence="27">
    <location>
        <begin position="185"/>
        <end position="286"/>
    </location>
</feature>
<dbReference type="Proteomes" id="UP000694845">
    <property type="component" value="Unplaced"/>
</dbReference>
<evidence type="ECO:0000256" key="20">
    <source>
        <dbReference type="ARBA" id="ARBA00076072"/>
    </source>
</evidence>
<dbReference type="GO" id="GO:0046934">
    <property type="term" value="F:1-phosphatidylinositol-4,5-bisphosphate 3-kinase activity"/>
    <property type="evidence" value="ECO:0007669"/>
    <property type="project" value="UniProtKB-EC"/>
</dbReference>
<evidence type="ECO:0000256" key="4">
    <source>
        <dbReference type="ARBA" id="ARBA00012073"/>
    </source>
</evidence>
<dbReference type="SMART" id="SM00144">
    <property type="entry name" value="PI3K_rbd"/>
    <property type="match status" value="1"/>
</dbReference>
<dbReference type="Gene3D" id="3.10.20.90">
    <property type="entry name" value="Phosphatidylinositol 3-kinase Catalytic Subunit, Chain A, domain 1"/>
    <property type="match status" value="2"/>
</dbReference>
<evidence type="ECO:0000259" key="26">
    <source>
        <dbReference type="PROSITE" id="PS51545"/>
    </source>
</evidence>
<dbReference type="Gene3D" id="1.10.1070.11">
    <property type="entry name" value="Phosphatidylinositol 3-/4-kinase, catalytic domain"/>
    <property type="match status" value="1"/>
</dbReference>
<keyword evidence="9" id="KW-0547">Nucleotide-binding</keyword>
<evidence type="ECO:0000313" key="29">
    <source>
        <dbReference type="Proteomes" id="UP000694845"/>
    </source>
</evidence>
<dbReference type="Pfam" id="PF00613">
    <property type="entry name" value="PI3Ka"/>
    <property type="match status" value="1"/>
</dbReference>
<dbReference type="GO" id="GO:0005944">
    <property type="term" value="C:phosphatidylinositol 3-kinase complex, class IB"/>
    <property type="evidence" value="ECO:0007669"/>
    <property type="project" value="TreeGrafter"/>
</dbReference>
<dbReference type="GO" id="GO:0043491">
    <property type="term" value="P:phosphatidylinositol 3-kinase/protein kinase B signal transduction"/>
    <property type="evidence" value="ECO:0007669"/>
    <property type="project" value="TreeGrafter"/>
</dbReference>
<dbReference type="SUPFAM" id="SSF54236">
    <property type="entry name" value="Ubiquitin-like"/>
    <property type="match status" value="1"/>
</dbReference>
<evidence type="ECO:0000256" key="19">
    <source>
        <dbReference type="ARBA" id="ARBA00073893"/>
    </source>
</evidence>
<dbReference type="InterPro" id="IPR011009">
    <property type="entry name" value="Kinase-like_dom_sf"/>
</dbReference>
<gene>
    <name evidence="30" type="primary">LOC110976503</name>
</gene>
<dbReference type="InterPro" id="IPR000403">
    <property type="entry name" value="PI3/4_kinase_cat_dom"/>
</dbReference>
<dbReference type="FunFam" id="3.30.1010.10:FF:000007">
    <property type="entry name" value="Phosphatidylinositol 4,5-bisphosphate 3-kinase catalytic subunit"/>
    <property type="match status" value="1"/>
</dbReference>